<dbReference type="EMBL" id="AEEH01000023">
    <property type="protein sequence ID" value="EFM25793.1"/>
    <property type="molecule type" value="Genomic_DNA"/>
</dbReference>
<comment type="caution">
    <text evidence="3">The sequence shown here is derived from an EMBL/GenBank/DDBJ whole genome shotgun (WGS) entry which is preliminary data.</text>
</comment>
<sequence>MRGGCRMNVKIKPNAINGELKSIPSKSLLHRAIILSGISKDRETKLENVNTISKDIEATLTCMEKLGAKIKVEGDSIRIASLGNIKKSKVELHCGESGTTLRLLLPLVSTFSKTATVDCSEGLRKRPIRELIETLEESGLYFEEKEFSIKISGNVNSDFFRISGDISSQYVSGLLLLSSLLDQKSSIYLTTKLESRAYVNITIKVLRDFGIIFNELEEGVFEIYGGGETKYSRLKNIK</sequence>
<evidence type="ECO:0000313" key="3">
    <source>
        <dbReference type="EMBL" id="EFM25793.1"/>
    </source>
</evidence>
<dbReference type="Pfam" id="PF00275">
    <property type="entry name" value="EPSP_synthase"/>
    <property type="match status" value="1"/>
</dbReference>
<evidence type="ECO:0000256" key="1">
    <source>
        <dbReference type="ARBA" id="ARBA00022679"/>
    </source>
</evidence>
<protein>
    <recommendedName>
        <fullName evidence="2">Enolpyruvate transferase domain-containing protein</fullName>
    </recommendedName>
</protein>
<dbReference type="GO" id="GO:0009423">
    <property type="term" value="P:chorismate biosynthetic process"/>
    <property type="evidence" value="ECO:0007669"/>
    <property type="project" value="TreeGrafter"/>
</dbReference>
<gene>
    <name evidence="3" type="ORF">HMPREF9225_0582</name>
</gene>
<reference evidence="3 4" key="1">
    <citation type="submission" date="2010-07" db="EMBL/GenBank/DDBJ databases">
        <authorList>
            <person name="Muzny D."/>
            <person name="Qin X."/>
            <person name="Deng J."/>
            <person name="Jiang H."/>
            <person name="Liu Y."/>
            <person name="Qu J."/>
            <person name="Song X.-Z."/>
            <person name="Zhang L."/>
            <person name="Thornton R."/>
            <person name="Coyle M."/>
            <person name="Francisco L."/>
            <person name="Jackson L."/>
            <person name="Javaid M."/>
            <person name="Korchina V."/>
            <person name="Kovar C."/>
            <person name="Mata R."/>
            <person name="Mathew T."/>
            <person name="Ngo R."/>
            <person name="Nguyen L."/>
            <person name="Nguyen N."/>
            <person name="Okwuonu G."/>
            <person name="Ongeri F."/>
            <person name="Pham C."/>
            <person name="Simmons D."/>
            <person name="Wilczek-Boney K."/>
            <person name="Hale W."/>
            <person name="Jakkamsetti A."/>
            <person name="Pham P."/>
            <person name="Ruth R."/>
            <person name="San Lucas F."/>
            <person name="Warren J."/>
            <person name="Zhang J."/>
            <person name="Zhao Z."/>
            <person name="Zhou C."/>
            <person name="Zhu D."/>
            <person name="Lee S."/>
            <person name="Bess C."/>
            <person name="Blankenburg K."/>
            <person name="Forbes L."/>
            <person name="Fu Q."/>
            <person name="Gubbala S."/>
            <person name="Hirani K."/>
            <person name="Jayaseelan J.C."/>
            <person name="Lara F."/>
            <person name="Munidasa M."/>
            <person name="Palculict T."/>
            <person name="Patil S."/>
            <person name="Pu L.-L."/>
            <person name="Saada N."/>
            <person name="Tang L."/>
            <person name="Weissenberger G."/>
            <person name="Zhu Y."/>
            <person name="Hemphill L."/>
            <person name="Shang Y."/>
            <person name="Youmans B."/>
            <person name="Ayvaz T."/>
            <person name="Ross M."/>
            <person name="Santibanez J."/>
            <person name="Aqrawi P."/>
            <person name="Gross S."/>
            <person name="Joshi V."/>
            <person name="Fowler G."/>
            <person name="Nazareth L."/>
            <person name="Reid J."/>
            <person name="Worley K."/>
            <person name="Petrosino J."/>
            <person name="Highlander S."/>
            <person name="Gibbs R."/>
        </authorList>
    </citation>
    <scope>NUCLEOTIDE SEQUENCE [LARGE SCALE GENOMIC DNA]</scope>
    <source>
        <strain evidence="3 4">ATCC BAA-1640</strain>
    </source>
</reference>
<dbReference type="STRING" id="862517.HMPREF9225_0582"/>
<dbReference type="PANTHER" id="PTHR21090">
    <property type="entry name" value="AROM/DEHYDROQUINATE SYNTHASE"/>
    <property type="match status" value="1"/>
</dbReference>
<proteinExistence type="predicted"/>
<feature type="domain" description="Enolpyruvate transferase" evidence="2">
    <location>
        <begin position="12"/>
        <end position="228"/>
    </location>
</feature>
<dbReference type="Gene3D" id="3.65.10.10">
    <property type="entry name" value="Enolpyruvate transferase domain"/>
    <property type="match status" value="1"/>
</dbReference>
<dbReference type="InterPro" id="IPR013792">
    <property type="entry name" value="RNA3'P_cycl/enolpyr_Trfase_a/b"/>
</dbReference>
<name>E0NK93_9FIRM</name>
<dbReference type="PANTHER" id="PTHR21090:SF5">
    <property type="entry name" value="PENTAFUNCTIONAL AROM POLYPEPTIDE"/>
    <property type="match status" value="1"/>
</dbReference>
<evidence type="ECO:0000259" key="2">
    <source>
        <dbReference type="Pfam" id="PF00275"/>
    </source>
</evidence>
<dbReference type="InterPro" id="IPR036968">
    <property type="entry name" value="Enolpyruvate_Tfrase_sf"/>
</dbReference>
<dbReference type="Proteomes" id="UP000003280">
    <property type="component" value="Unassembled WGS sequence"/>
</dbReference>
<dbReference type="InterPro" id="IPR001986">
    <property type="entry name" value="Enolpyruvate_Tfrase_dom"/>
</dbReference>
<dbReference type="SUPFAM" id="SSF55205">
    <property type="entry name" value="EPT/RTPC-like"/>
    <property type="match status" value="1"/>
</dbReference>
<evidence type="ECO:0000313" key="4">
    <source>
        <dbReference type="Proteomes" id="UP000003280"/>
    </source>
</evidence>
<dbReference type="GO" id="GO:0003866">
    <property type="term" value="F:3-phosphoshikimate 1-carboxyvinyltransferase activity"/>
    <property type="evidence" value="ECO:0007669"/>
    <property type="project" value="TreeGrafter"/>
</dbReference>
<organism evidence="3 4">
    <name type="scientific">Peptoniphilus duerdenii ATCC BAA-1640</name>
    <dbReference type="NCBI Taxonomy" id="862517"/>
    <lineage>
        <taxon>Bacteria</taxon>
        <taxon>Bacillati</taxon>
        <taxon>Bacillota</taxon>
        <taxon>Tissierellia</taxon>
        <taxon>Tissierellales</taxon>
        <taxon>Peptoniphilaceae</taxon>
        <taxon>Peptoniphilus</taxon>
    </lineage>
</organism>
<keyword evidence="1" id="KW-0808">Transferase</keyword>
<accession>E0NK93</accession>
<keyword evidence="4" id="KW-1185">Reference proteome</keyword>
<dbReference type="HOGENOM" id="CLU_1164996_0_0_9"/>
<dbReference type="AlphaFoldDB" id="E0NK93"/>
<dbReference type="eggNOG" id="COG0128">
    <property type="taxonomic scope" value="Bacteria"/>
</dbReference>